<reference evidence="6 7" key="1">
    <citation type="journal article" date="2019" name="Appl. Microbiol. Biotechnol.">
        <title>Genome sequence of Isaria javanica and comparative genome analysis insights into family S53 peptidase evolution in fungal entomopathogens.</title>
        <authorList>
            <person name="Lin R."/>
            <person name="Zhang X."/>
            <person name="Xin B."/>
            <person name="Zou M."/>
            <person name="Gao Y."/>
            <person name="Qin F."/>
            <person name="Hu Q."/>
            <person name="Xie B."/>
            <person name="Cheng X."/>
        </authorList>
    </citation>
    <scope>NUCLEOTIDE SEQUENCE [LARGE SCALE GENOMIC DNA]</scope>
    <source>
        <strain evidence="6 7">IJ1G</strain>
    </source>
</reference>
<dbReference type="EMBL" id="SPUK01000002">
    <property type="protein sequence ID" value="TQV99790.1"/>
    <property type="molecule type" value="Genomic_DNA"/>
</dbReference>
<dbReference type="InterPro" id="IPR048265">
    <property type="entry name" value="Rax2-like_third"/>
</dbReference>
<dbReference type="Pfam" id="PF20842">
    <property type="entry name" value="Rax2_2"/>
    <property type="match status" value="1"/>
</dbReference>
<feature type="transmembrane region" description="Helical" evidence="1">
    <location>
        <begin position="1172"/>
        <end position="1197"/>
    </location>
</feature>
<organism evidence="6 7">
    <name type="scientific">Cordyceps javanica</name>
    <dbReference type="NCBI Taxonomy" id="43265"/>
    <lineage>
        <taxon>Eukaryota</taxon>
        <taxon>Fungi</taxon>
        <taxon>Dikarya</taxon>
        <taxon>Ascomycota</taxon>
        <taxon>Pezizomycotina</taxon>
        <taxon>Sordariomycetes</taxon>
        <taxon>Hypocreomycetidae</taxon>
        <taxon>Hypocreales</taxon>
        <taxon>Cordycipitaceae</taxon>
        <taxon>Cordyceps</taxon>
    </lineage>
</organism>
<dbReference type="InterPro" id="IPR048266">
    <property type="entry name" value="Rax2-like_second"/>
</dbReference>
<evidence type="ECO:0000256" key="2">
    <source>
        <dbReference type="SAM" id="SignalP"/>
    </source>
</evidence>
<evidence type="ECO:0000256" key="1">
    <source>
        <dbReference type="SAM" id="Phobius"/>
    </source>
</evidence>
<keyword evidence="1" id="KW-1133">Transmembrane helix</keyword>
<feature type="domain" description="Rax2-like third" evidence="5">
    <location>
        <begin position="395"/>
        <end position="558"/>
    </location>
</feature>
<sequence>MRLWYGHGRRPARFGQRHSAVFTLLTTLTPMMANAANIVAAPPANLDFSDLGQIGIAGDFGGISLYQYVGQGGQTRNSNGSEALLSELPNGALLPTVQTDAAIRALCFYNATSSNTNGLVIGGNFTSLGGKQSKAIGVYNIGADKVTALDGLEGEVNAILCDDATDTVYIGGNFKSGNSTNAIAWNGKDGFKSLPFVGFNGPVQAITKMENGHILFGGSFTGLGNYNSTVNNWRDTQTINLATAKITAHGSSLKDGFSDPTNVVCASGSDAQGSTWLLSDNSMGYWEAQFGFGFEPTKIRIWNTHVENYGTKTFNIQTFPNGLTNIMNMTYVDPATGNNATCDRLCPLSNDPKVKFQDFHFVNVVGMNKIRIDILEWWGNAAGLAGVQIFEDNVFSYAINEFNEPKCRTTSGSVSSASATGPWERSPSYHSNAEYLTARIPVDNGRTGSNASVTFYPNIPQSGNYSINLYTPGCVADGTCGNRGRVYVSGAMSRSSSKFDFETQLFQTNYFDKYDQIYFGFVEKTSENFRPSVTLTPTEDQTVHDLVVVAQQVGFTLINSVGGLNGLFDFDPKGPPPDERSLDGSSINKLGYGFDEMSGVEALTTSGETTYIAGNFSSKIHKNILAISSKGGEAKNLDGGLNGRVMAMQIEDGKLYAGGYFSNTLSNDAKGLNNVAIYDPNSNAWSPLGSGLDGPVEYVVPLRVNTTEGKPETVIAFTGSFSKSNAYGSLPSTQVDGFAIWVPSQSTWLHNSEHNVPRYSGKLTASYLGLNASDSLLAGSVDVSTLAVDGIASLTSAGLGKFPVKINTKTPALSKRRRSVLQGGDVAGVSTGAFYENTDESLTILAGHFTAQGPSNASVIHNLVFIDAKKGNSTSGLSEGIRDDSSFFAVDLWKNILFAGGQVSGNVNGMEAHGIIGWDLDAKKFSHQPAGLTGGDGVVASIAVRPSGGDQVFVGGSFEKAGALDCPGLCVFNVADDQWTRPGTVVTGQVTGLQWVSTDSILVAGDLVAASSGSKPLAYYNPVKQTWTDFPRIEEVPGPVDVLTPASMDLKQFWIGGKSLKDNSTFLMKWDGGKWRSVDQKLPDNTVLRSLQVFRLTKQHDRSSLLGSDQTLMITGAIDMPDVGSVSACLYNGTHYQPYALTTGTNNQGSSSIGRVFSQRPNKIGHTRHMPLVFVVLIGLAISLALILLMVVGGVVLDRLRKKREGYVRAPTSMRDRGSGIQRVPPRELLESLGRVRPGGTPAV</sequence>
<evidence type="ECO:0000259" key="5">
    <source>
        <dbReference type="Pfam" id="PF20843"/>
    </source>
</evidence>
<dbReference type="GO" id="GO:1902929">
    <property type="term" value="C:plasma membrane of growing cell tip"/>
    <property type="evidence" value="ECO:0007669"/>
    <property type="project" value="TreeGrafter"/>
</dbReference>
<evidence type="ECO:0000259" key="3">
    <source>
        <dbReference type="Pfam" id="PF12768"/>
    </source>
</evidence>
<dbReference type="InterPro" id="IPR011043">
    <property type="entry name" value="Gal_Oxase/kelch_b-propeller"/>
</dbReference>
<dbReference type="Proteomes" id="UP000315783">
    <property type="component" value="Unassembled WGS sequence"/>
</dbReference>
<keyword evidence="1" id="KW-0472">Membrane</keyword>
<dbReference type="AlphaFoldDB" id="A0A545W973"/>
<dbReference type="Pfam" id="PF20843">
    <property type="entry name" value="Rax2_3"/>
    <property type="match status" value="1"/>
</dbReference>
<keyword evidence="1" id="KW-0812">Transmembrane</keyword>
<accession>A0A545W973</accession>
<keyword evidence="7" id="KW-1185">Reference proteome</keyword>
<proteinExistence type="predicted"/>
<comment type="caution">
    <text evidence="6">The sequence shown here is derived from an EMBL/GenBank/DDBJ whole genome shotgun (WGS) entry which is preliminary data.</text>
</comment>
<feature type="chain" id="PRO_5021826426" evidence="2">
    <location>
        <begin position="36"/>
        <end position="1244"/>
    </location>
</feature>
<dbReference type="SUPFAM" id="SSF50965">
    <property type="entry name" value="Galactose oxidase, central domain"/>
    <property type="match status" value="2"/>
</dbReference>
<feature type="domain" description="Rax2-like second" evidence="4">
    <location>
        <begin position="234"/>
        <end position="384"/>
    </location>
</feature>
<dbReference type="PANTHER" id="PTHR31778">
    <property type="entry name" value="BUD SITE SELECTION PROTEIN RAX2"/>
    <property type="match status" value="1"/>
</dbReference>
<dbReference type="OrthoDB" id="2503993at2759"/>
<feature type="domain" description="Rax2-like C-terminal" evidence="3">
    <location>
        <begin position="916"/>
        <end position="1164"/>
    </location>
</feature>
<evidence type="ECO:0000313" key="7">
    <source>
        <dbReference type="Proteomes" id="UP000315783"/>
    </source>
</evidence>
<name>A0A545W973_9HYPO</name>
<evidence type="ECO:0000259" key="4">
    <source>
        <dbReference type="Pfam" id="PF20842"/>
    </source>
</evidence>
<feature type="signal peptide" evidence="2">
    <location>
        <begin position="1"/>
        <end position="35"/>
    </location>
</feature>
<protein>
    <submittedName>
        <fullName evidence="6">Cellular morphogenesis protein</fullName>
    </submittedName>
</protein>
<keyword evidence="2" id="KW-0732">Signal</keyword>
<dbReference type="PANTHER" id="PTHR31778:SF2">
    <property type="entry name" value="BUD SITE SELECTION PROTEIN RAX2"/>
    <property type="match status" value="1"/>
</dbReference>
<gene>
    <name evidence="6" type="ORF">IF1G_02005</name>
</gene>
<dbReference type="InterPro" id="IPR024982">
    <property type="entry name" value="Rax2-like_C"/>
</dbReference>
<evidence type="ECO:0000313" key="6">
    <source>
        <dbReference type="EMBL" id="TQV99790.1"/>
    </source>
</evidence>
<dbReference type="Pfam" id="PF12768">
    <property type="entry name" value="Rax2"/>
    <property type="match status" value="1"/>
</dbReference>
<dbReference type="STRING" id="43265.A0A545W973"/>